<evidence type="ECO:0000313" key="2">
    <source>
        <dbReference type="Proteomes" id="UP000314294"/>
    </source>
</evidence>
<sequence length="132" mass="14436">MAITASETRDGRLTPAWFKARTLKVYERPSTSPVTGKRAYFTGASWVSVRVARSPDQWVRTHLEGFRGTADGRLSGPHDLRLVFLHGGKNDDSAAQTHRLAFVAKGHFEFVNDGCFKGDAVLSAETVCGGQI</sequence>
<organism evidence="1 2">
    <name type="scientific">Liparis tanakae</name>
    <name type="common">Tanaka's snailfish</name>
    <dbReference type="NCBI Taxonomy" id="230148"/>
    <lineage>
        <taxon>Eukaryota</taxon>
        <taxon>Metazoa</taxon>
        <taxon>Chordata</taxon>
        <taxon>Craniata</taxon>
        <taxon>Vertebrata</taxon>
        <taxon>Euteleostomi</taxon>
        <taxon>Actinopterygii</taxon>
        <taxon>Neopterygii</taxon>
        <taxon>Teleostei</taxon>
        <taxon>Neoteleostei</taxon>
        <taxon>Acanthomorphata</taxon>
        <taxon>Eupercaria</taxon>
        <taxon>Perciformes</taxon>
        <taxon>Cottioidei</taxon>
        <taxon>Cottales</taxon>
        <taxon>Liparidae</taxon>
        <taxon>Liparis</taxon>
    </lineage>
</organism>
<accession>A0A4Z2EFE3</accession>
<keyword evidence="2" id="KW-1185">Reference proteome</keyword>
<comment type="caution">
    <text evidence="1">The sequence shown here is derived from an EMBL/GenBank/DDBJ whole genome shotgun (WGS) entry which is preliminary data.</text>
</comment>
<evidence type="ECO:0000313" key="1">
    <source>
        <dbReference type="EMBL" id="TNN27032.1"/>
    </source>
</evidence>
<gene>
    <name evidence="1" type="ORF">EYF80_062826</name>
</gene>
<reference evidence="1 2" key="1">
    <citation type="submission" date="2019-03" db="EMBL/GenBank/DDBJ databases">
        <title>First draft genome of Liparis tanakae, snailfish: a comprehensive survey of snailfish specific genes.</title>
        <authorList>
            <person name="Kim W."/>
            <person name="Song I."/>
            <person name="Jeong J.-H."/>
            <person name="Kim D."/>
            <person name="Kim S."/>
            <person name="Ryu S."/>
            <person name="Song J.Y."/>
            <person name="Lee S.K."/>
        </authorList>
    </citation>
    <scope>NUCLEOTIDE SEQUENCE [LARGE SCALE GENOMIC DNA]</scope>
    <source>
        <tissue evidence="1">Muscle</tissue>
    </source>
</reference>
<protein>
    <submittedName>
        <fullName evidence="1">Uncharacterized protein</fullName>
    </submittedName>
</protein>
<name>A0A4Z2EFE3_9TELE</name>
<dbReference type="AlphaFoldDB" id="A0A4Z2EFE3"/>
<proteinExistence type="predicted"/>
<dbReference type="EMBL" id="SRLO01009018">
    <property type="protein sequence ID" value="TNN27032.1"/>
    <property type="molecule type" value="Genomic_DNA"/>
</dbReference>
<dbReference type="Proteomes" id="UP000314294">
    <property type="component" value="Unassembled WGS sequence"/>
</dbReference>